<dbReference type="PANTHER" id="PTHR31973:SF113">
    <property type="entry name" value="PROTEIN FAR1-RELATED SEQUENCE 5-LIKE"/>
    <property type="match status" value="1"/>
</dbReference>
<keyword evidence="2 4" id="KW-0863">Zinc-finger</keyword>
<evidence type="ECO:0000259" key="5">
    <source>
        <dbReference type="PROSITE" id="PS50966"/>
    </source>
</evidence>
<dbReference type="EMBL" id="HG994373">
    <property type="protein sequence ID" value="CAF1755720.1"/>
    <property type="molecule type" value="Genomic_DNA"/>
</dbReference>
<dbReference type="GO" id="GO:0008270">
    <property type="term" value="F:zinc ion binding"/>
    <property type="evidence" value="ECO:0007669"/>
    <property type="project" value="UniProtKB-KW"/>
</dbReference>
<dbReference type="OMA" id="VASWNNT"/>
<evidence type="ECO:0000313" key="8">
    <source>
        <dbReference type="Proteomes" id="UP000028999"/>
    </source>
</evidence>
<dbReference type="Proteomes" id="UP001295469">
    <property type="component" value="Chromosome C09"/>
</dbReference>
<reference evidence="6" key="3">
    <citation type="submission" date="2021-01" db="EMBL/GenBank/DDBJ databases">
        <authorList>
            <consortium name="Genoscope - CEA"/>
            <person name="William W."/>
        </authorList>
    </citation>
    <scope>NUCLEOTIDE SEQUENCE</scope>
</reference>
<dbReference type="Pfam" id="PF04434">
    <property type="entry name" value="SWIM"/>
    <property type="match status" value="1"/>
</dbReference>
<reference evidence="7 8" key="1">
    <citation type="journal article" date="2014" name="Science">
        <title>Plant genetics. Early allopolyploid evolution in the post-Neolithic Brassica napus oilseed genome.</title>
        <authorList>
            <person name="Chalhoub B."/>
            <person name="Denoeud F."/>
            <person name="Liu S."/>
            <person name="Parkin I.A."/>
            <person name="Tang H."/>
            <person name="Wang X."/>
            <person name="Chiquet J."/>
            <person name="Belcram H."/>
            <person name="Tong C."/>
            <person name="Samans B."/>
            <person name="Correa M."/>
            <person name="Da Silva C."/>
            <person name="Just J."/>
            <person name="Falentin C."/>
            <person name="Koh C.S."/>
            <person name="Le Clainche I."/>
            <person name="Bernard M."/>
            <person name="Bento P."/>
            <person name="Noel B."/>
            <person name="Labadie K."/>
            <person name="Alberti A."/>
            <person name="Charles M."/>
            <person name="Arnaud D."/>
            <person name="Guo H."/>
            <person name="Daviaud C."/>
            <person name="Alamery S."/>
            <person name="Jabbari K."/>
            <person name="Zhao M."/>
            <person name="Edger P.P."/>
            <person name="Chelaifa H."/>
            <person name="Tack D."/>
            <person name="Lassalle G."/>
            <person name="Mestiri I."/>
            <person name="Schnel N."/>
            <person name="Le Paslier M.C."/>
            <person name="Fan G."/>
            <person name="Renault V."/>
            <person name="Bayer P.E."/>
            <person name="Golicz A.A."/>
            <person name="Manoli S."/>
            <person name="Lee T.H."/>
            <person name="Thi V.H."/>
            <person name="Chalabi S."/>
            <person name="Hu Q."/>
            <person name="Fan C."/>
            <person name="Tollenaere R."/>
            <person name="Lu Y."/>
            <person name="Battail C."/>
            <person name="Shen J."/>
            <person name="Sidebottom C.H."/>
            <person name="Wang X."/>
            <person name="Canaguier A."/>
            <person name="Chauveau A."/>
            <person name="Berard A."/>
            <person name="Deniot G."/>
            <person name="Guan M."/>
            <person name="Liu Z."/>
            <person name="Sun F."/>
            <person name="Lim Y.P."/>
            <person name="Lyons E."/>
            <person name="Town C.D."/>
            <person name="Bancroft I."/>
            <person name="Wang X."/>
            <person name="Meng J."/>
            <person name="Ma J."/>
            <person name="Pires J.C."/>
            <person name="King G.J."/>
            <person name="Brunel D."/>
            <person name="Delourme R."/>
            <person name="Renard M."/>
            <person name="Aury J.M."/>
            <person name="Adams K.L."/>
            <person name="Batley J."/>
            <person name="Snowdon R.J."/>
            <person name="Tost J."/>
            <person name="Edwards D."/>
            <person name="Zhou Y."/>
            <person name="Hua W."/>
            <person name="Sharpe A.G."/>
            <person name="Paterson A.H."/>
            <person name="Guan C."/>
            <person name="Wincker P."/>
        </authorList>
    </citation>
    <scope>NUCLEOTIDE SEQUENCE [LARGE SCALE GENOMIC DNA]</scope>
    <source>
        <strain evidence="8">cv. Darmor-bzh</strain>
    </source>
</reference>
<dbReference type="AlphaFoldDB" id="A0A078GRL0"/>
<dbReference type="SMART" id="SM00575">
    <property type="entry name" value="ZnF_PMZ"/>
    <property type="match status" value="1"/>
</dbReference>
<dbReference type="Gramene" id="CDY27854">
    <property type="protein sequence ID" value="CDY27854"/>
    <property type="gene ID" value="GSBRNA2T00038698001"/>
</dbReference>
<dbReference type="PaxDb" id="3708-A0A078GRL0"/>
<dbReference type="Proteomes" id="UP000028999">
    <property type="component" value="Unassembled WGS sequence"/>
</dbReference>
<reference evidence="7" key="2">
    <citation type="submission" date="2014-06" db="EMBL/GenBank/DDBJ databases">
        <authorList>
            <person name="Genoscope - CEA"/>
        </authorList>
    </citation>
    <scope>NUCLEOTIDE SEQUENCE</scope>
</reference>
<dbReference type="PANTHER" id="PTHR31973">
    <property type="entry name" value="POLYPROTEIN, PUTATIVE-RELATED"/>
    <property type="match status" value="1"/>
</dbReference>
<dbReference type="InterPro" id="IPR006564">
    <property type="entry name" value="Znf_PMZ"/>
</dbReference>
<name>A0A078GRL0_BRANA</name>
<evidence type="ECO:0000313" key="7">
    <source>
        <dbReference type="EMBL" id="CDY27854.1"/>
    </source>
</evidence>
<evidence type="ECO:0000256" key="4">
    <source>
        <dbReference type="PROSITE-ProRule" id="PRU00325"/>
    </source>
</evidence>
<dbReference type="InterPro" id="IPR007527">
    <property type="entry name" value="Znf_SWIM"/>
</dbReference>
<dbReference type="PROSITE" id="PS50966">
    <property type="entry name" value="ZF_SWIM"/>
    <property type="match status" value="1"/>
</dbReference>
<accession>A0A078GRL0</accession>
<keyword evidence="3" id="KW-0862">Zinc</keyword>
<sequence>MQVYPSAEHTACTVHLWRNIKGRFKSQRLASLMGAAARAYTVEGFNKMFIAIQRVSPGCATYLVDISTSLAVCGISETEFQVMSQNRECFLVNLLAGTRSCNAFDHLRIPCRHAVAAAGRANIPTESLVAAAYYAETCHSTYEAKIYPIPSVGGNELGGEFEGDLLPPAFKRPPGRPRKVRILSRGEDKHGGMKGCRKCTKCRGEGHNKTTCRSAT</sequence>
<protein>
    <submittedName>
        <fullName evidence="6">(rape) hypothetical protein</fullName>
    </submittedName>
    <submittedName>
        <fullName evidence="7">BnaC09g28810D protein</fullName>
    </submittedName>
</protein>
<keyword evidence="1" id="KW-0479">Metal-binding</keyword>
<keyword evidence="8" id="KW-1185">Reference proteome</keyword>
<organism evidence="7 8">
    <name type="scientific">Brassica napus</name>
    <name type="common">Rape</name>
    <dbReference type="NCBI Taxonomy" id="3708"/>
    <lineage>
        <taxon>Eukaryota</taxon>
        <taxon>Viridiplantae</taxon>
        <taxon>Streptophyta</taxon>
        <taxon>Embryophyta</taxon>
        <taxon>Tracheophyta</taxon>
        <taxon>Spermatophyta</taxon>
        <taxon>Magnoliopsida</taxon>
        <taxon>eudicotyledons</taxon>
        <taxon>Gunneridae</taxon>
        <taxon>Pentapetalae</taxon>
        <taxon>rosids</taxon>
        <taxon>malvids</taxon>
        <taxon>Brassicales</taxon>
        <taxon>Brassicaceae</taxon>
        <taxon>Brassiceae</taxon>
        <taxon>Brassica</taxon>
    </lineage>
</organism>
<dbReference type="STRING" id="3708.A0A078GRL0"/>
<evidence type="ECO:0000313" key="6">
    <source>
        <dbReference type="EMBL" id="CAF1755720.1"/>
    </source>
</evidence>
<proteinExistence type="predicted"/>
<evidence type="ECO:0000256" key="1">
    <source>
        <dbReference type="ARBA" id="ARBA00022723"/>
    </source>
</evidence>
<evidence type="ECO:0000256" key="3">
    <source>
        <dbReference type="ARBA" id="ARBA00022833"/>
    </source>
</evidence>
<feature type="domain" description="SWIM-type" evidence="5">
    <location>
        <begin position="90"/>
        <end position="122"/>
    </location>
</feature>
<dbReference type="EMBL" id="LK032210">
    <property type="protein sequence ID" value="CDY27854.1"/>
    <property type="molecule type" value="Genomic_DNA"/>
</dbReference>
<evidence type="ECO:0000256" key="2">
    <source>
        <dbReference type="ARBA" id="ARBA00022771"/>
    </source>
</evidence>
<gene>
    <name evidence="7" type="primary">BnaC09g28810D</name>
    <name evidence="6" type="ORF">DARMORV10_C09P42350.1</name>
    <name evidence="7" type="ORF">GSBRNA2T00038698001</name>
</gene>